<evidence type="ECO:0000313" key="3">
    <source>
        <dbReference type="Proteomes" id="UP001420932"/>
    </source>
</evidence>
<dbReference type="EMBL" id="JBBNAF010000003">
    <property type="protein sequence ID" value="KAK9160016.1"/>
    <property type="molecule type" value="Genomic_DNA"/>
</dbReference>
<protein>
    <submittedName>
        <fullName evidence="2">Uncharacterized protein</fullName>
    </submittedName>
</protein>
<reference evidence="2 3" key="1">
    <citation type="submission" date="2024-01" db="EMBL/GenBank/DDBJ databases">
        <title>Genome assemblies of Stephania.</title>
        <authorList>
            <person name="Yang L."/>
        </authorList>
    </citation>
    <scope>NUCLEOTIDE SEQUENCE [LARGE SCALE GENOMIC DNA]</scope>
    <source>
        <strain evidence="2">YNDBR</strain>
        <tissue evidence="2">Leaf</tissue>
    </source>
</reference>
<proteinExistence type="predicted"/>
<name>A0AAP0Q1A2_9MAGN</name>
<dbReference type="AlphaFoldDB" id="A0AAP0Q1A2"/>
<comment type="caution">
    <text evidence="2">The sequence shown here is derived from an EMBL/GenBank/DDBJ whole genome shotgun (WGS) entry which is preliminary data.</text>
</comment>
<sequence>MLVVTTMMAFLLALNVASTATPRYGIATELSPDFSLACNKDPDVGAPGETLRCLSQSREQESLRVREMRFAHTFVENHPF</sequence>
<feature type="chain" id="PRO_5043034867" evidence="1">
    <location>
        <begin position="20"/>
        <end position="80"/>
    </location>
</feature>
<dbReference type="Proteomes" id="UP001420932">
    <property type="component" value="Unassembled WGS sequence"/>
</dbReference>
<evidence type="ECO:0000313" key="2">
    <source>
        <dbReference type="EMBL" id="KAK9160016.1"/>
    </source>
</evidence>
<organism evidence="2 3">
    <name type="scientific">Stephania yunnanensis</name>
    <dbReference type="NCBI Taxonomy" id="152371"/>
    <lineage>
        <taxon>Eukaryota</taxon>
        <taxon>Viridiplantae</taxon>
        <taxon>Streptophyta</taxon>
        <taxon>Embryophyta</taxon>
        <taxon>Tracheophyta</taxon>
        <taxon>Spermatophyta</taxon>
        <taxon>Magnoliopsida</taxon>
        <taxon>Ranunculales</taxon>
        <taxon>Menispermaceae</taxon>
        <taxon>Menispermoideae</taxon>
        <taxon>Cissampelideae</taxon>
        <taxon>Stephania</taxon>
    </lineage>
</organism>
<gene>
    <name evidence="2" type="ORF">Syun_006357</name>
</gene>
<evidence type="ECO:0000256" key="1">
    <source>
        <dbReference type="SAM" id="SignalP"/>
    </source>
</evidence>
<accession>A0AAP0Q1A2</accession>
<keyword evidence="3" id="KW-1185">Reference proteome</keyword>
<feature type="signal peptide" evidence="1">
    <location>
        <begin position="1"/>
        <end position="19"/>
    </location>
</feature>
<keyword evidence="1" id="KW-0732">Signal</keyword>